<comment type="subcellular location">
    <subcellularLocation>
        <location evidence="1 7">Cell membrane</location>
        <topology evidence="1 7">Multi-pass membrane protein</topology>
    </subcellularLocation>
</comment>
<evidence type="ECO:0000256" key="7">
    <source>
        <dbReference type="RuleBase" id="RU363032"/>
    </source>
</evidence>
<dbReference type="Proteomes" id="UP000028864">
    <property type="component" value="Unassembled WGS sequence"/>
</dbReference>
<evidence type="ECO:0000256" key="3">
    <source>
        <dbReference type="ARBA" id="ARBA00022475"/>
    </source>
</evidence>
<reference evidence="9" key="1">
    <citation type="submission" date="2014-05" db="EMBL/GenBank/DDBJ databases">
        <authorList>
            <person name="Urmite Genomes"/>
        </authorList>
    </citation>
    <scope>NUCLEOTIDE SEQUENCE</scope>
    <source>
        <strain evidence="9">DSM 44074</strain>
    </source>
</reference>
<feature type="transmembrane region" description="Helical" evidence="7">
    <location>
        <begin position="276"/>
        <end position="302"/>
    </location>
</feature>
<sequence length="311" mass="31633">MNLVRRVGAGAVVVWAVFTVVFGILRVLPGDPVALAANADGGGAPPSPATIAALRAQYRLDDPLWRQYLSTLGDFITGNWGTSLVTGQPVTTTLWQALPSTAVLAGLALAIGIPAAFGIAFAATLRPGTRTARLLGTAPSLLVSMPTFAIGLLLLQVFAFTLHLVPGFGDRSPQAAILPAITLAVPIAGYLAQVLATGMRDAAAAPYVDVARAKGLSDAVVHLRHVTRAAALPAFSAAGVLVGSALAGAVVVETVFSRSGVGRLTQQAVAAHDGPVLLAAVVGSAAIFVILTLAVDVVGPLLDPRARQQIS</sequence>
<keyword evidence="3" id="KW-1003">Cell membrane</keyword>
<evidence type="ECO:0000256" key="1">
    <source>
        <dbReference type="ARBA" id="ARBA00004651"/>
    </source>
</evidence>
<evidence type="ECO:0000313" key="10">
    <source>
        <dbReference type="Proteomes" id="UP000028864"/>
    </source>
</evidence>
<reference evidence="9" key="2">
    <citation type="submission" date="2015-09" db="EMBL/GenBank/DDBJ databases">
        <title>Draft genome sequence of Mycobacterium neoaurum DSM 44074.</title>
        <authorList>
            <person name="Croce O."/>
            <person name="Robert C."/>
            <person name="Raoult D."/>
            <person name="Drancourt M."/>
        </authorList>
    </citation>
    <scope>NUCLEOTIDE SEQUENCE</scope>
    <source>
        <strain evidence="9">DSM 44074</strain>
    </source>
</reference>
<comment type="similarity">
    <text evidence="7">Belongs to the binding-protein-dependent transport system permease family.</text>
</comment>
<name>A0AAV2WKD8_MYCNE</name>
<evidence type="ECO:0000256" key="4">
    <source>
        <dbReference type="ARBA" id="ARBA00022692"/>
    </source>
</evidence>
<dbReference type="AlphaFoldDB" id="A0AAV2WKD8"/>
<feature type="transmembrane region" description="Helical" evidence="7">
    <location>
        <begin position="7"/>
        <end position="28"/>
    </location>
</feature>
<keyword evidence="2 7" id="KW-0813">Transport</keyword>
<dbReference type="Pfam" id="PF00528">
    <property type="entry name" value="BPD_transp_1"/>
    <property type="match status" value="1"/>
</dbReference>
<keyword evidence="5 7" id="KW-1133">Transmembrane helix</keyword>
<proteinExistence type="inferred from homology"/>
<dbReference type="RefSeq" id="WP_030135405.1">
    <property type="nucleotide sequence ID" value="NZ_LK021338.1"/>
</dbReference>
<dbReference type="Gene3D" id="1.10.3720.10">
    <property type="entry name" value="MetI-like"/>
    <property type="match status" value="1"/>
</dbReference>
<dbReference type="InterPro" id="IPR000515">
    <property type="entry name" value="MetI-like"/>
</dbReference>
<feature type="transmembrane region" description="Helical" evidence="7">
    <location>
        <begin position="137"/>
        <end position="162"/>
    </location>
</feature>
<dbReference type="InterPro" id="IPR035906">
    <property type="entry name" value="MetI-like_sf"/>
</dbReference>
<evidence type="ECO:0000256" key="6">
    <source>
        <dbReference type="ARBA" id="ARBA00023136"/>
    </source>
</evidence>
<dbReference type="PANTHER" id="PTHR43163">
    <property type="entry name" value="DIPEPTIDE TRANSPORT SYSTEM PERMEASE PROTEIN DPPB-RELATED"/>
    <property type="match status" value="1"/>
</dbReference>
<dbReference type="PANTHER" id="PTHR43163:SF6">
    <property type="entry name" value="DIPEPTIDE TRANSPORT SYSTEM PERMEASE PROTEIN DPPB-RELATED"/>
    <property type="match status" value="1"/>
</dbReference>
<evidence type="ECO:0000259" key="8">
    <source>
        <dbReference type="PROSITE" id="PS50928"/>
    </source>
</evidence>
<dbReference type="GO" id="GO:0055085">
    <property type="term" value="P:transmembrane transport"/>
    <property type="evidence" value="ECO:0007669"/>
    <property type="project" value="InterPro"/>
</dbReference>
<evidence type="ECO:0000313" key="9">
    <source>
        <dbReference type="EMBL" id="CDQ44431.1"/>
    </source>
</evidence>
<dbReference type="GO" id="GO:0005886">
    <property type="term" value="C:plasma membrane"/>
    <property type="evidence" value="ECO:0007669"/>
    <property type="project" value="UniProtKB-SubCell"/>
</dbReference>
<feature type="transmembrane region" description="Helical" evidence="7">
    <location>
        <begin position="232"/>
        <end position="256"/>
    </location>
</feature>
<gene>
    <name evidence="9" type="ORF">BN1047_02309</name>
</gene>
<feature type="transmembrane region" description="Helical" evidence="7">
    <location>
        <begin position="174"/>
        <end position="192"/>
    </location>
</feature>
<dbReference type="EMBL" id="LK021338">
    <property type="protein sequence ID" value="CDQ44431.1"/>
    <property type="molecule type" value="Genomic_DNA"/>
</dbReference>
<accession>A0AAV2WKD8</accession>
<dbReference type="PROSITE" id="PS50928">
    <property type="entry name" value="ABC_TM1"/>
    <property type="match status" value="1"/>
</dbReference>
<evidence type="ECO:0000256" key="5">
    <source>
        <dbReference type="ARBA" id="ARBA00022989"/>
    </source>
</evidence>
<evidence type="ECO:0000256" key="2">
    <source>
        <dbReference type="ARBA" id="ARBA00022448"/>
    </source>
</evidence>
<keyword evidence="4 7" id="KW-0812">Transmembrane</keyword>
<feature type="transmembrane region" description="Helical" evidence="7">
    <location>
        <begin position="102"/>
        <end position="125"/>
    </location>
</feature>
<organism evidence="9 10">
    <name type="scientific">Mycolicibacterium neoaurum</name>
    <name type="common">Mycobacterium neoaurum</name>
    <dbReference type="NCBI Taxonomy" id="1795"/>
    <lineage>
        <taxon>Bacteria</taxon>
        <taxon>Bacillati</taxon>
        <taxon>Actinomycetota</taxon>
        <taxon>Actinomycetes</taxon>
        <taxon>Mycobacteriales</taxon>
        <taxon>Mycobacteriaceae</taxon>
        <taxon>Mycolicibacterium</taxon>
    </lineage>
</organism>
<keyword evidence="6 7" id="KW-0472">Membrane</keyword>
<feature type="domain" description="ABC transmembrane type-1" evidence="8">
    <location>
        <begin position="98"/>
        <end position="299"/>
    </location>
</feature>
<protein>
    <submittedName>
        <fullName evidence="9">ABC transporter permease</fullName>
    </submittedName>
</protein>
<dbReference type="SUPFAM" id="SSF161098">
    <property type="entry name" value="MetI-like"/>
    <property type="match status" value="1"/>
</dbReference>
<dbReference type="CDD" id="cd06261">
    <property type="entry name" value="TM_PBP2"/>
    <property type="match status" value="1"/>
</dbReference>